<feature type="transmembrane region" description="Helical" evidence="1">
    <location>
        <begin position="179"/>
        <end position="198"/>
    </location>
</feature>
<evidence type="ECO:0000313" key="3">
    <source>
        <dbReference type="Proteomes" id="UP000038055"/>
    </source>
</evidence>
<dbReference type="Proteomes" id="UP000038055">
    <property type="component" value="Unassembled WGS sequence"/>
</dbReference>
<proteinExistence type="predicted"/>
<feature type="transmembrane region" description="Helical" evidence="1">
    <location>
        <begin position="251"/>
        <end position="269"/>
    </location>
</feature>
<organism evidence="2 3">
    <name type="scientific">Capnocytophaga cynodegmi</name>
    <dbReference type="NCBI Taxonomy" id="28189"/>
    <lineage>
        <taxon>Bacteria</taxon>
        <taxon>Pseudomonadati</taxon>
        <taxon>Bacteroidota</taxon>
        <taxon>Flavobacteriia</taxon>
        <taxon>Flavobacteriales</taxon>
        <taxon>Flavobacteriaceae</taxon>
        <taxon>Capnocytophaga</taxon>
    </lineage>
</organism>
<keyword evidence="3" id="KW-1185">Reference proteome</keyword>
<reference evidence="3" key="1">
    <citation type="submission" date="2015-01" db="EMBL/GenBank/DDBJ databases">
        <authorList>
            <person name="MANFREDI Pablo"/>
        </authorList>
    </citation>
    <scope>NUCLEOTIDE SEQUENCE [LARGE SCALE GENOMIC DNA]</scope>
    <source>
        <strain evidence="3">Ccyn2B</strain>
    </source>
</reference>
<feature type="transmembrane region" description="Helical" evidence="1">
    <location>
        <begin position="154"/>
        <end position="172"/>
    </location>
</feature>
<sequence>MLRLLQIELIKIWNNKSSRFLMFSYFGLLMFLFLFSMVKIDFGGFEFHLAKQGIFDFPYIWHFNTYVADYFKLFLAIVIVSMIANEYSNKTLKQNLIDGLSKKEFVLSKFLTTVLFALVSTIMVFIISMILGLIYSSFDEIGIIFSQMEFLPAYFLKLVGFFSICLFFAVLTKKSAFSLGFLVLWSIVETIISGISSYNDSKLDFLVRLLPLKSMGSLIKEPFTRMSGVRTAANRVGVELNAEYGVSLTDITITSVWIIIFIYFSYYLIKRRDL</sequence>
<keyword evidence="1" id="KW-0472">Membrane</keyword>
<feature type="transmembrane region" description="Helical" evidence="1">
    <location>
        <begin position="60"/>
        <end position="84"/>
    </location>
</feature>
<feature type="transmembrane region" description="Helical" evidence="1">
    <location>
        <begin position="105"/>
        <end position="134"/>
    </location>
</feature>
<dbReference type="PANTHER" id="PTHR37305:SF1">
    <property type="entry name" value="MEMBRANE PROTEIN"/>
    <property type="match status" value="1"/>
</dbReference>
<dbReference type="PANTHER" id="PTHR37305">
    <property type="entry name" value="INTEGRAL MEMBRANE PROTEIN-RELATED"/>
    <property type="match status" value="1"/>
</dbReference>
<evidence type="ECO:0000256" key="1">
    <source>
        <dbReference type="SAM" id="Phobius"/>
    </source>
</evidence>
<evidence type="ECO:0008006" key="4">
    <source>
        <dbReference type="Google" id="ProtNLM"/>
    </source>
</evidence>
<keyword evidence="1" id="KW-0812">Transmembrane</keyword>
<name>A0A0B7H2B2_9FLAO</name>
<dbReference type="eggNOG" id="COG1277">
    <property type="taxonomic scope" value="Bacteria"/>
</dbReference>
<dbReference type="GO" id="GO:0005886">
    <property type="term" value="C:plasma membrane"/>
    <property type="evidence" value="ECO:0007669"/>
    <property type="project" value="UniProtKB-SubCell"/>
</dbReference>
<keyword evidence="1" id="KW-1133">Transmembrane helix</keyword>
<accession>A0A0B7H2B2</accession>
<protein>
    <recommendedName>
        <fullName evidence="4">ABC transporter permease</fullName>
    </recommendedName>
</protein>
<dbReference type="GO" id="GO:0140359">
    <property type="term" value="F:ABC-type transporter activity"/>
    <property type="evidence" value="ECO:0007669"/>
    <property type="project" value="InterPro"/>
</dbReference>
<dbReference type="AlphaFoldDB" id="A0A0B7H2B2"/>
<dbReference type="EMBL" id="CDOD01000004">
    <property type="protein sequence ID" value="CEN32674.1"/>
    <property type="molecule type" value="Genomic_DNA"/>
</dbReference>
<dbReference type="STRING" id="28189.CCYN74_420011"/>
<gene>
    <name evidence="2" type="ORF">CCYN2B_120011</name>
</gene>
<evidence type="ECO:0000313" key="2">
    <source>
        <dbReference type="EMBL" id="CEN32674.1"/>
    </source>
</evidence>
<dbReference type="Pfam" id="PF12679">
    <property type="entry name" value="ABC2_membrane_2"/>
    <property type="match status" value="1"/>
</dbReference>
<dbReference type="RefSeq" id="WP_041990091.1">
    <property type="nucleotide sequence ID" value="NZ_CDOD01000004.1"/>
</dbReference>
<feature type="transmembrane region" description="Helical" evidence="1">
    <location>
        <begin position="20"/>
        <end position="40"/>
    </location>
</feature>